<feature type="region of interest" description="Disordered" evidence="1">
    <location>
        <begin position="385"/>
        <end position="413"/>
    </location>
</feature>
<feature type="region of interest" description="Disordered" evidence="1">
    <location>
        <begin position="1"/>
        <end position="134"/>
    </location>
</feature>
<dbReference type="InterPro" id="IPR037138">
    <property type="entry name" value="His_deacetylse_dom_sf"/>
</dbReference>
<evidence type="ECO:0000313" key="3">
    <source>
        <dbReference type="EMBL" id="CBN74846.1"/>
    </source>
</evidence>
<dbReference type="GO" id="GO:0000118">
    <property type="term" value="C:histone deacetylase complex"/>
    <property type="evidence" value="ECO:0007669"/>
    <property type="project" value="TreeGrafter"/>
</dbReference>
<dbReference type="Pfam" id="PF00850">
    <property type="entry name" value="Hist_deacetyl"/>
    <property type="match status" value="1"/>
</dbReference>
<dbReference type="eggNOG" id="KOG1343">
    <property type="taxonomic scope" value="Eukaryota"/>
</dbReference>
<feature type="region of interest" description="Disordered" evidence="1">
    <location>
        <begin position="493"/>
        <end position="512"/>
    </location>
</feature>
<proteinExistence type="predicted"/>
<feature type="compositionally biased region" description="Basic and acidic residues" evidence="1">
    <location>
        <begin position="117"/>
        <end position="134"/>
    </location>
</feature>
<dbReference type="GO" id="GO:0004407">
    <property type="term" value="F:histone deacetylase activity"/>
    <property type="evidence" value="ECO:0007669"/>
    <property type="project" value="TreeGrafter"/>
</dbReference>
<organism evidence="3 4">
    <name type="scientific">Ectocarpus siliculosus</name>
    <name type="common">Brown alga</name>
    <name type="synonym">Conferva siliculosa</name>
    <dbReference type="NCBI Taxonomy" id="2880"/>
    <lineage>
        <taxon>Eukaryota</taxon>
        <taxon>Sar</taxon>
        <taxon>Stramenopiles</taxon>
        <taxon>Ochrophyta</taxon>
        <taxon>PX clade</taxon>
        <taxon>Phaeophyceae</taxon>
        <taxon>Ectocarpales</taxon>
        <taxon>Ectocarpaceae</taxon>
        <taxon>Ectocarpus</taxon>
    </lineage>
</organism>
<dbReference type="PANTHER" id="PTHR10625:SF26">
    <property type="entry name" value="HISTONE DEACETYLASE DOMAIN-CONTAINING PROTEIN"/>
    <property type="match status" value="1"/>
</dbReference>
<dbReference type="EMBL" id="FN648630">
    <property type="protein sequence ID" value="CBN74846.1"/>
    <property type="molecule type" value="Genomic_DNA"/>
</dbReference>
<feature type="region of interest" description="Disordered" evidence="1">
    <location>
        <begin position="309"/>
        <end position="346"/>
    </location>
</feature>
<feature type="compositionally biased region" description="Pro residues" evidence="1">
    <location>
        <begin position="315"/>
        <end position="324"/>
    </location>
</feature>
<evidence type="ECO:0000313" key="4">
    <source>
        <dbReference type="Proteomes" id="UP000002630"/>
    </source>
</evidence>
<dbReference type="PANTHER" id="PTHR10625">
    <property type="entry name" value="HISTONE DEACETYLASE HDAC1-RELATED"/>
    <property type="match status" value="1"/>
</dbReference>
<feature type="domain" description="Histone deacetylase" evidence="2">
    <location>
        <begin position="525"/>
        <end position="818"/>
    </location>
</feature>
<dbReference type="SUPFAM" id="SSF52768">
    <property type="entry name" value="Arginase/deacetylase"/>
    <property type="match status" value="1"/>
</dbReference>
<dbReference type="Gene3D" id="3.40.800.20">
    <property type="entry name" value="Histone deacetylase domain"/>
    <property type="match status" value="1"/>
</dbReference>
<feature type="compositionally biased region" description="Low complexity" evidence="1">
    <location>
        <begin position="39"/>
        <end position="48"/>
    </location>
</feature>
<feature type="region of interest" description="Disordered" evidence="1">
    <location>
        <begin position="431"/>
        <end position="482"/>
    </location>
</feature>
<feature type="compositionally biased region" description="Gly residues" evidence="1">
    <location>
        <begin position="63"/>
        <end position="72"/>
    </location>
</feature>
<keyword evidence="4" id="KW-1185">Reference proteome</keyword>
<dbReference type="GO" id="GO:0040029">
    <property type="term" value="P:epigenetic regulation of gene expression"/>
    <property type="evidence" value="ECO:0007669"/>
    <property type="project" value="TreeGrafter"/>
</dbReference>
<feature type="region of interest" description="Disordered" evidence="1">
    <location>
        <begin position="175"/>
        <end position="217"/>
    </location>
</feature>
<reference evidence="3 4" key="1">
    <citation type="journal article" date="2010" name="Nature">
        <title>The Ectocarpus genome and the independent evolution of multicellularity in brown algae.</title>
        <authorList>
            <person name="Cock J.M."/>
            <person name="Sterck L."/>
            <person name="Rouze P."/>
            <person name="Scornet D."/>
            <person name="Allen A.E."/>
            <person name="Amoutzias G."/>
            <person name="Anthouard V."/>
            <person name="Artiguenave F."/>
            <person name="Aury J.M."/>
            <person name="Badger J.H."/>
            <person name="Beszteri B."/>
            <person name="Billiau K."/>
            <person name="Bonnet E."/>
            <person name="Bothwell J.H."/>
            <person name="Bowler C."/>
            <person name="Boyen C."/>
            <person name="Brownlee C."/>
            <person name="Carrano C.J."/>
            <person name="Charrier B."/>
            <person name="Cho G.Y."/>
            <person name="Coelho S.M."/>
            <person name="Collen J."/>
            <person name="Corre E."/>
            <person name="Da Silva C."/>
            <person name="Delage L."/>
            <person name="Delaroque N."/>
            <person name="Dittami S.M."/>
            <person name="Doulbeau S."/>
            <person name="Elias M."/>
            <person name="Farnham G."/>
            <person name="Gachon C.M."/>
            <person name="Gschloessl B."/>
            <person name="Heesch S."/>
            <person name="Jabbari K."/>
            <person name="Jubin C."/>
            <person name="Kawai H."/>
            <person name="Kimura K."/>
            <person name="Kloareg B."/>
            <person name="Kupper F.C."/>
            <person name="Lang D."/>
            <person name="Le Bail A."/>
            <person name="Leblanc C."/>
            <person name="Lerouge P."/>
            <person name="Lohr M."/>
            <person name="Lopez P.J."/>
            <person name="Martens C."/>
            <person name="Maumus F."/>
            <person name="Michel G."/>
            <person name="Miranda-Saavedra D."/>
            <person name="Morales J."/>
            <person name="Moreau H."/>
            <person name="Motomura T."/>
            <person name="Nagasato C."/>
            <person name="Napoli C.A."/>
            <person name="Nelson D.R."/>
            <person name="Nyvall-Collen P."/>
            <person name="Peters A.F."/>
            <person name="Pommier C."/>
            <person name="Potin P."/>
            <person name="Poulain J."/>
            <person name="Quesneville H."/>
            <person name="Read B."/>
            <person name="Rensing S.A."/>
            <person name="Ritter A."/>
            <person name="Rousvoal S."/>
            <person name="Samanta M."/>
            <person name="Samson G."/>
            <person name="Schroeder D.C."/>
            <person name="Segurens B."/>
            <person name="Strittmatter M."/>
            <person name="Tonon T."/>
            <person name="Tregear J.W."/>
            <person name="Valentin K."/>
            <person name="von Dassow P."/>
            <person name="Yamagishi T."/>
            <person name="Van de Peer Y."/>
            <person name="Wincker P."/>
        </authorList>
    </citation>
    <scope>NUCLEOTIDE SEQUENCE [LARGE SCALE GENOMIC DNA]</scope>
    <source>
        <strain evidence="4">Ec32 / CCAP1310/4</strain>
    </source>
</reference>
<dbReference type="GO" id="GO:0005737">
    <property type="term" value="C:cytoplasm"/>
    <property type="evidence" value="ECO:0007669"/>
    <property type="project" value="TreeGrafter"/>
</dbReference>
<feature type="region of interest" description="Disordered" evidence="1">
    <location>
        <begin position="822"/>
        <end position="923"/>
    </location>
</feature>
<sequence>MTLSSSPSIRRSSSPTRRTSAMSRRSSSSSSPSRRRRASAAAATAAAAADRKNRAASHTTPSRGGGGGGDGGVNANAGSGSVEGWMSRKRREFPCASSSRSSGSGGGSGQKQTTRTMDMEVEGRGGGGERRSRGVDIASFSPYAARLGWGGSGSTNSPGDEVGRATARLAGLQFEHGDGDDGDDQEWAMESPAKKHHHDHDTYRKDSASPAPTGGVSGVARRGVEDHENHQEKPKRLELLCGEQGALRRTTFQGGLEWVDPSFIQPALITDLLRVHEYDYLVHIQGAVVYALGLLGNASLSALEEYRKGSAANGFPPPSPPPSGGPQTSGGRLSGGGDGDENLFASDPFQYASNAEVEAYAPEPQSMCGDPPCFTGWPINIHESRGEQNVSLRNPWTKARSRSSRGGEGAPHMLLSFGSHASISALEEYRKGSAANGFPPPSPPPSGGPQTSGDRLNGGGDGDENLFASDPFQYASNAEPPETDAWGFQEAVENGRPSIRPSKKKEEAAGDARGGFGRRFEADVGYVDVDTRVSRESYGAARTAAGAVILAVDRVVQGKNPNAFVAVRPPGHHAGPSGSAPASSFWKNPGMNSSGFCLLNNAAIGAAYARCRYGRSGELSRVAIVDIDIHHGNGTEEIVRCLRPMTTRLPLPPSWPPMTKTVYKPWLDDGDADNVFFGSVSLQDKDLFYPASGTEEERFNDNDANIVNVSLSPLGPTPGDEPKKRALTKTKVTEYTNKACNEFKQKCQRTLLARLKEFSPDLLIISAGFDGHVEDYYHYLSNEVYEWVTLALADCCPTGRVVSVLEGGYSLEARVSRAKAAQQARANNKRANKPETAAAAASTTSGSSGAGGSASGSGSGPALRERRNRPATRGSGGGNAQQRPPPQFVATVAAAAGSAASFPPQPHSSSVGAPGAGNQADSKSAAAMLHTVPAAVRTAAGAPLLSSAPAGSNTIAAVGASSLSPSDKPPGGGFGATGSGASSVVGEDPAVPVAVVCGPPVSSGVGGGNRKKASRKVPVAASAAKGEGEDAAIRAWDGGLVRGVVSHVSALMTCASRQQQEQQRLQQQSRPVPNTKAAVAAAAAASSAGAVGGK</sequence>
<evidence type="ECO:0000259" key="2">
    <source>
        <dbReference type="Pfam" id="PF00850"/>
    </source>
</evidence>
<feature type="compositionally biased region" description="Low complexity" evidence="1">
    <location>
        <begin position="73"/>
        <end position="82"/>
    </location>
</feature>
<dbReference type="InterPro" id="IPR023696">
    <property type="entry name" value="Ureohydrolase_dom_sf"/>
</dbReference>
<protein>
    <recommendedName>
        <fullName evidence="2">Histone deacetylase domain-containing protein</fullName>
    </recommendedName>
</protein>
<dbReference type="STRING" id="2880.D8LN83"/>
<gene>
    <name evidence="3" type="ORF">Esi_0043_0145</name>
</gene>
<feature type="compositionally biased region" description="Acidic residues" evidence="1">
    <location>
        <begin position="178"/>
        <end position="187"/>
    </location>
</feature>
<dbReference type="InterPro" id="IPR023801">
    <property type="entry name" value="His_deacetylse_dom"/>
</dbReference>
<evidence type="ECO:0000256" key="1">
    <source>
        <dbReference type="SAM" id="MobiDB-lite"/>
    </source>
</evidence>
<feature type="compositionally biased region" description="Pro residues" evidence="1">
    <location>
        <begin position="438"/>
        <end position="447"/>
    </location>
</feature>
<dbReference type="OrthoDB" id="424012at2759"/>
<feature type="region of interest" description="Disordered" evidence="1">
    <location>
        <begin position="961"/>
        <end position="980"/>
    </location>
</feature>
<feature type="compositionally biased region" description="Gly residues" evidence="1">
    <location>
        <begin position="848"/>
        <end position="859"/>
    </location>
</feature>
<feature type="compositionally biased region" description="Low complexity" evidence="1">
    <location>
        <begin position="1"/>
        <end position="32"/>
    </location>
</feature>
<accession>D8LN83</accession>
<name>D8LN83_ECTSI</name>
<dbReference type="AlphaFoldDB" id="D8LN83"/>
<dbReference type="EMBL" id="FN649728">
    <property type="protein sequence ID" value="CBN74846.1"/>
    <property type="molecule type" value="Genomic_DNA"/>
</dbReference>
<feature type="compositionally biased region" description="Low complexity" evidence="1">
    <location>
        <begin position="836"/>
        <end position="847"/>
    </location>
</feature>
<dbReference type="InParanoid" id="D8LN83"/>
<feature type="compositionally biased region" description="Low complexity" evidence="1">
    <location>
        <begin position="888"/>
        <end position="902"/>
    </location>
</feature>
<dbReference type="Proteomes" id="UP000002630">
    <property type="component" value="Linkage Group LG03"/>
</dbReference>